<dbReference type="Gene3D" id="3.30.9.10">
    <property type="entry name" value="D-Amino Acid Oxidase, subunit A, domain 2"/>
    <property type="match status" value="1"/>
</dbReference>
<organism evidence="4 5">
    <name type="scientific">Phialemonium atrogriseum</name>
    <dbReference type="NCBI Taxonomy" id="1093897"/>
    <lineage>
        <taxon>Eukaryota</taxon>
        <taxon>Fungi</taxon>
        <taxon>Dikarya</taxon>
        <taxon>Ascomycota</taxon>
        <taxon>Pezizomycotina</taxon>
        <taxon>Sordariomycetes</taxon>
        <taxon>Sordariomycetidae</taxon>
        <taxon>Cephalothecales</taxon>
        <taxon>Cephalothecaceae</taxon>
        <taxon>Phialemonium</taxon>
    </lineage>
</organism>
<dbReference type="InterPro" id="IPR036188">
    <property type="entry name" value="FAD/NAD-bd_sf"/>
</dbReference>
<feature type="transmembrane region" description="Helical" evidence="2">
    <location>
        <begin position="7"/>
        <end position="25"/>
    </location>
</feature>
<feature type="compositionally biased region" description="Low complexity" evidence="1">
    <location>
        <begin position="323"/>
        <end position="332"/>
    </location>
</feature>
<gene>
    <name evidence="4" type="ORF">QBC33DRAFT_494212</name>
</gene>
<name>A0AAJ0BXI3_9PEZI</name>
<dbReference type="GO" id="GO:0042147">
    <property type="term" value="P:retrograde transport, endosome to Golgi"/>
    <property type="evidence" value="ECO:0007669"/>
    <property type="project" value="TreeGrafter"/>
</dbReference>
<dbReference type="GO" id="GO:0005829">
    <property type="term" value="C:cytosol"/>
    <property type="evidence" value="ECO:0007669"/>
    <property type="project" value="GOC"/>
</dbReference>
<evidence type="ECO:0000256" key="1">
    <source>
        <dbReference type="SAM" id="MobiDB-lite"/>
    </source>
</evidence>
<dbReference type="PANTHER" id="PTHR13847">
    <property type="entry name" value="SARCOSINE DEHYDROGENASE-RELATED"/>
    <property type="match status" value="1"/>
</dbReference>
<feature type="region of interest" description="Disordered" evidence="1">
    <location>
        <begin position="305"/>
        <end position="349"/>
    </location>
</feature>
<dbReference type="Gene3D" id="3.50.50.60">
    <property type="entry name" value="FAD/NAD(P)-binding domain"/>
    <property type="match status" value="2"/>
</dbReference>
<evidence type="ECO:0000256" key="2">
    <source>
        <dbReference type="SAM" id="Phobius"/>
    </source>
</evidence>
<keyword evidence="5" id="KW-1185">Reference proteome</keyword>
<dbReference type="EMBL" id="MU839012">
    <property type="protein sequence ID" value="KAK1766310.1"/>
    <property type="molecule type" value="Genomic_DNA"/>
</dbReference>
<sequence>MADAKETIVIIGGGVIGCCTAYYLTRHPSYDPTRHSITLIEATRLASGASGKAGGLLAQWAYPASLVPLSFDLHRELAADHDGATAWGYRPIRCGKLTAHDRSLPNPADARGDDKPAGGLAAWAVRQLNAWNPLGKQREVQKVEKYLAPVENLPEDLDWFRKECVTKYEDIAPAAASETAQVNPYQFTNAMARLAEERGVKILVNSPVEELIYDDDDDDNDDNSMGSGATPHGGAGRIRRVKAVSYVDKATAQAVTIPATTIILAAGPWTPVLFPMLPMSAIRAHSVTIRPRRPLAAYCLFTELTVPHNPDPSPDERRDPDPARQQQQRPRQTNGNHHARPAAGTRLISPEVYTRPNNEVYIAGEGDSRAPLPATTDEVEVDRAACQTLVDALSSISDELRDAVVTGRRACYLPTVDLPSGGPLVGPSWVAGLLLATGHSCWGIHNAPATGKLVAEMVFDGRALSADIDALDPQLAV</sequence>
<feature type="domain" description="FAD dependent oxidoreductase" evidence="3">
    <location>
        <begin position="8"/>
        <end position="457"/>
    </location>
</feature>
<keyword evidence="2" id="KW-1133">Transmembrane helix</keyword>
<keyword evidence="2" id="KW-0812">Transmembrane</keyword>
<reference evidence="4" key="1">
    <citation type="submission" date="2023-06" db="EMBL/GenBank/DDBJ databases">
        <title>Genome-scale phylogeny and comparative genomics of the fungal order Sordariales.</title>
        <authorList>
            <consortium name="Lawrence Berkeley National Laboratory"/>
            <person name="Hensen N."/>
            <person name="Bonometti L."/>
            <person name="Westerberg I."/>
            <person name="Brannstrom I.O."/>
            <person name="Guillou S."/>
            <person name="Cros-Aarteil S."/>
            <person name="Calhoun S."/>
            <person name="Haridas S."/>
            <person name="Kuo A."/>
            <person name="Mondo S."/>
            <person name="Pangilinan J."/>
            <person name="Riley R."/>
            <person name="Labutti K."/>
            <person name="Andreopoulos B."/>
            <person name="Lipzen A."/>
            <person name="Chen C."/>
            <person name="Yanf M."/>
            <person name="Daum C."/>
            <person name="Ng V."/>
            <person name="Clum A."/>
            <person name="Steindorff A."/>
            <person name="Ohm R."/>
            <person name="Martin F."/>
            <person name="Silar P."/>
            <person name="Natvig D."/>
            <person name="Lalanne C."/>
            <person name="Gautier V."/>
            <person name="Ament-Velasquez S.L."/>
            <person name="Kruys A."/>
            <person name="Hutchinson M.I."/>
            <person name="Powell A.J."/>
            <person name="Barry K."/>
            <person name="Miller A.N."/>
            <person name="Grigoriev I.V."/>
            <person name="Debuchy R."/>
            <person name="Gladieux P."/>
            <person name="Thoren M.H."/>
            <person name="Johannesson H."/>
        </authorList>
    </citation>
    <scope>NUCLEOTIDE SEQUENCE</scope>
    <source>
        <strain evidence="4">8032-3</strain>
    </source>
</reference>
<protein>
    <submittedName>
        <fullName evidence="4">FAD dependent oxidoreductase</fullName>
    </submittedName>
</protein>
<feature type="region of interest" description="Disordered" evidence="1">
    <location>
        <begin position="214"/>
        <end position="236"/>
    </location>
</feature>
<dbReference type="GO" id="GO:0005770">
    <property type="term" value="C:late endosome"/>
    <property type="evidence" value="ECO:0007669"/>
    <property type="project" value="TreeGrafter"/>
</dbReference>
<keyword evidence="2" id="KW-0472">Membrane</keyword>
<accession>A0AAJ0BXI3</accession>
<comment type="caution">
    <text evidence="4">The sequence shown here is derived from an EMBL/GenBank/DDBJ whole genome shotgun (WGS) entry which is preliminary data.</text>
</comment>
<evidence type="ECO:0000313" key="5">
    <source>
        <dbReference type="Proteomes" id="UP001244011"/>
    </source>
</evidence>
<evidence type="ECO:0000313" key="4">
    <source>
        <dbReference type="EMBL" id="KAK1766310.1"/>
    </source>
</evidence>
<proteinExistence type="predicted"/>
<dbReference type="InterPro" id="IPR006076">
    <property type="entry name" value="FAD-dep_OxRdtase"/>
</dbReference>
<dbReference type="RefSeq" id="XP_060282523.1">
    <property type="nucleotide sequence ID" value="XM_060425519.1"/>
</dbReference>
<dbReference type="PROSITE" id="PS51257">
    <property type="entry name" value="PROKAR_LIPOPROTEIN"/>
    <property type="match status" value="1"/>
</dbReference>
<dbReference type="Proteomes" id="UP001244011">
    <property type="component" value="Unassembled WGS sequence"/>
</dbReference>
<dbReference type="GeneID" id="85308706"/>
<dbReference type="Pfam" id="PF01266">
    <property type="entry name" value="DAO"/>
    <property type="match status" value="1"/>
</dbReference>
<evidence type="ECO:0000259" key="3">
    <source>
        <dbReference type="Pfam" id="PF01266"/>
    </source>
</evidence>
<dbReference type="AlphaFoldDB" id="A0AAJ0BXI3"/>
<dbReference type="PANTHER" id="PTHR13847:SF150">
    <property type="entry name" value="OXIDOREDUCTASE TDA3-RELATED"/>
    <property type="match status" value="1"/>
</dbReference>
<dbReference type="SUPFAM" id="SSF51905">
    <property type="entry name" value="FAD/NAD(P)-binding domain"/>
    <property type="match status" value="1"/>
</dbReference>